<organism evidence="3">
    <name type="scientific">uncultured Nocardioidaceae bacterium</name>
    <dbReference type="NCBI Taxonomy" id="253824"/>
    <lineage>
        <taxon>Bacteria</taxon>
        <taxon>Bacillati</taxon>
        <taxon>Actinomycetota</taxon>
        <taxon>Actinomycetes</taxon>
        <taxon>Propionibacteriales</taxon>
        <taxon>Nocardioidaceae</taxon>
        <taxon>environmental samples</taxon>
    </lineage>
</organism>
<feature type="region of interest" description="Disordered" evidence="1">
    <location>
        <begin position="114"/>
        <end position="134"/>
    </location>
</feature>
<feature type="transmembrane region" description="Helical" evidence="2">
    <location>
        <begin position="65"/>
        <end position="83"/>
    </location>
</feature>
<evidence type="ECO:0000256" key="1">
    <source>
        <dbReference type="SAM" id="MobiDB-lite"/>
    </source>
</evidence>
<accession>A0A6J4MWD8</accession>
<keyword evidence="2" id="KW-0472">Membrane</keyword>
<evidence type="ECO:0008006" key="4">
    <source>
        <dbReference type="Google" id="ProtNLM"/>
    </source>
</evidence>
<feature type="transmembrane region" description="Helical" evidence="2">
    <location>
        <begin position="40"/>
        <end position="58"/>
    </location>
</feature>
<proteinExistence type="predicted"/>
<feature type="transmembrane region" description="Helical" evidence="2">
    <location>
        <begin position="89"/>
        <end position="109"/>
    </location>
</feature>
<sequence length="134" mass="14527">MRTLWRDSAGQVLWLVACLELGRLGYIGTAGAEWNDADDLAQVAWWTALGLFLVWRIWRRGALSRVLLLLLTAGPILMVVLFMTDPTGYVAGLLGFGIVQVILLLSPAVRSHVRRSSPPVPTDVSPQASATSSA</sequence>
<feature type="transmembrane region" description="Helical" evidence="2">
    <location>
        <begin position="12"/>
        <end position="34"/>
    </location>
</feature>
<keyword evidence="2" id="KW-1133">Transmembrane helix</keyword>
<feature type="compositionally biased region" description="Polar residues" evidence="1">
    <location>
        <begin position="124"/>
        <end position="134"/>
    </location>
</feature>
<evidence type="ECO:0000256" key="2">
    <source>
        <dbReference type="SAM" id="Phobius"/>
    </source>
</evidence>
<gene>
    <name evidence="3" type="ORF">AVDCRST_MAG21-763</name>
</gene>
<dbReference type="AlphaFoldDB" id="A0A6J4MWD8"/>
<protein>
    <recommendedName>
        <fullName evidence="4">Integral membrane protein</fullName>
    </recommendedName>
</protein>
<keyword evidence="2" id="KW-0812">Transmembrane</keyword>
<name>A0A6J4MWD8_9ACTN</name>
<dbReference type="PROSITE" id="PS51257">
    <property type="entry name" value="PROKAR_LIPOPROTEIN"/>
    <property type="match status" value="1"/>
</dbReference>
<dbReference type="EMBL" id="CADCUL010000088">
    <property type="protein sequence ID" value="CAA9371008.1"/>
    <property type="molecule type" value="Genomic_DNA"/>
</dbReference>
<evidence type="ECO:0000313" key="3">
    <source>
        <dbReference type="EMBL" id="CAA9371008.1"/>
    </source>
</evidence>
<reference evidence="3" key="1">
    <citation type="submission" date="2020-02" db="EMBL/GenBank/DDBJ databases">
        <authorList>
            <person name="Meier V. D."/>
        </authorList>
    </citation>
    <scope>NUCLEOTIDE SEQUENCE</scope>
    <source>
        <strain evidence="3">AVDCRST_MAG21</strain>
    </source>
</reference>